<evidence type="ECO:0000313" key="5">
    <source>
        <dbReference type="EMBL" id="PRP65980.1"/>
    </source>
</evidence>
<keyword evidence="2" id="KW-0560">Oxidoreductase</keyword>
<dbReference type="Gene3D" id="3.30.360.10">
    <property type="entry name" value="Dihydrodipicolinate Reductase, domain 2"/>
    <property type="match status" value="1"/>
</dbReference>
<evidence type="ECO:0000256" key="1">
    <source>
        <dbReference type="ARBA" id="ARBA00010928"/>
    </source>
</evidence>
<dbReference type="PANTHER" id="PTHR22604:SF105">
    <property type="entry name" value="TRANS-1,2-DIHYDROBENZENE-1,2-DIOL DEHYDROGENASE"/>
    <property type="match status" value="1"/>
</dbReference>
<dbReference type="GO" id="GO:0016491">
    <property type="term" value="F:oxidoreductase activity"/>
    <property type="evidence" value="ECO:0007669"/>
    <property type="project" value="UniProtKB-KW"/>
</dbReference>
<gene>
    <name evidence="5" type="ORF">BST86_02190</name>
</gene>
<dbReference type="SUPFAM" id="SSF51735">
    <property type="entry name" value="NAD(P)-binding Rossmann-fold domains"/>
    <property type="match status" value="1"/>
</dbReference>
<dbReference type="InterPro" id="IPR055170">
    <property type="entry name" value="GFO_IDH_MocA-like_dom"/>
</dbReference>
<keyword evidence="6" id="KW-1185">Reference proteome</keyword>
<dbReference type="SUPFAM" id="SSF55347">
    <property type="entry name" value="Glyceraldehyde-3-phosphate dehydrogenase-like, C-terminal domain"/>
    <property type="match status" value="1"/>
</dbReference>
<dbReference type="Pfam" id="PF22725">
    <property type="entry name" value="GFO_IDH_MocA_C3"/>
    <property type="match status" value="1"/>
</dbReference>
<evidence type="ECO:0000313" key="6">
    <source>
        <dbReference type="Proteomes" id="UP000239532"/>
    </source>
</evidence>
<evidence type="ECO:0000256" key="2">
    <source>
        <dbReference type="ARBA" id="ARBA00023002"/>
    </source>
</evidence>
<reference evidence="5 6" key="1">
    <citation type="submission" date="2016-11" db="EMBL/GenBank/DDBJ databases">
        <title>Trade-off between light-utilization and light-protection in marine flavobacteria.</title>
        <authorList>
            <person name="Kumagai Y."/>
        </authorList>
    </citation>
    <scope>NUCLEOTIDE SEQUENCE [LARGE SCALE GENOMIC DNA]</scope>
    <source>
        <strain evidence="5 6">JCM 17109</strain>
    </source>
</reference>
<dbReference type="AlphaFoldDB" id="A0A2S9WR67"/>
<dbReference type="InterPro" id="IPR036291">
    <property type="entry name" value="NAD(P)-bd_dom_sf"/>
</dbReference>
<evidence type="ECO:0000259" key="4">
    <source>
        <dbReference type="Pfam" id="PF22725"/>
    </source>
</evidence>
<sequence length="326" mass="36494">MNKKIHWGIMGLGKIAHKFAQDLKLVDNAVITAVGSRSMDKATDFASSYDAKNAYSSYEELAQDPDVDIIYIATPHSLHYENTLLCLNHGKSALCEKPIALNQEQAEEMAALARSKNLFLMEGIWTRFIPATHKLLELLEQKSIGDLHYLKADFGFIVNAPPESRLVDKNLGGGALLDIGIYPLYLSMLVLGNPIDIKANAILAPNGIDQFCSVIASFPNNTQAVMESSFISNTPTEAFIYGSKGYIKMHRKFHQSEKLELHLYESDTTQIFELPIKGNGYVHEIEHVHERLHANATQSDLLPLEMSLQLTRHLDRIKELIGLKYT</sequence>
<dbReference type="GO" id="GO:0000166">
    <property type="term" value="F:nucleotide binding"/>
    <property type="evidence" value="ECO:0007669"/>
    <property type="project" value="InterPro"/>
</dbReference>
<accession>A0A2S9WR67</accession>
<dbReference type="InterPro" id="IPR050984">
    <property type="entry name" value="Gfo/Idh/MocA_domain"/>
</dbReference>
<dbReference type="InterPro" id="IPR000683">
    <property type="entry name" value="Gfo/Idh/MocA-like_OxRdtase_N"/>
</dbReference>
<dbReference type="Pfam" id="PF01408">
    <property type="entry name" value="GFO_IDH_MocA"/>
    <property type="match status" value="1"/>
</dbReference>
<dbReference type="Gene3D" id="3.40.50.720">
    <property type="entry name" value="NAD(P)-binding Rossmann-like Domain"/>
    <property type="match status" value="1"/>
</dbReference>
<feature type="domain" description="Gfo/Idh/MocA-like oxidoreductase N-terminal" evidence="3">
    <location>
        <begin position="5"/>
        <end position="123"/>
    </location>
</feature>
<dbReference type="Proteomes" id="UP000239532">
    <property type="component" value="Unassembled WGS sequence"/>
</dbReference>
<organism evidence="5 6">
    <name type="scientific">Nonlabens agnitus</name>
    <dbReference type="NCBI Taxonomy" id="870484"/>
    <lineage>
        <taxon>Bacteria</taxon>
        <taxon>Pseudomonadati</taxon>
        <taxon>Bacteroidota</taxon>
        <taxon>Flavobacteriia</taxon>
        <taxon>Flavobacteriales</taxon>
        <taxon>Flavobacteriaceae</taxon>
        <taxon>Nonlabens</taxon>
    </lineage>
</organism>
<name>A0A2S9WR67_9FLAO</name>
<dbReference type="OrthoDB" id="9815825at2"/>
<comment type="similarity">
    <text evidence="1">Belongs to the Gfo/Idh/MocA family.</text>
</comment>
<proteinExistence type="inferred from homology"/>
<evidence type="ECO:0000259" key="3">
    <source>
        <dbReference type="Pfam" id="PF01408"/>
    </source>
</evidence>
<dbReference type="RefSeq" id="WP_105981840.1">
    <property type="nucleotide sequence ID" value="NZ_MQUC01000003.1"/>
</dbReference>
<feature type="domain" description="GFO/IDH/MocA-like oxidoreductase" evidence="4">
    <location>
        <begin position="134"/>
        <end position="247"/>
    </location>
</feature>
<protein>
    <submittedName>
        <fullName evidence="5">Uncharacterized protein</fullName>
    </submittedName>
</protein>
<comment type="caution">
    <text evidence="5">The sequence shown here is derived from an EMBL/GenBank/DDBJ whole genome shotgun (WGS) entry which is preliminary data.</text>
</comment>
<dbReference type="EMBL" id="MQUC01000003">
    <property type="protein sequence ID" value="PRP65980.1"/>
    <property type="molecule type" value="Genomic_DNA"/>
</dbReference>
<dbReference type="PANTHER" id="PTHR22604">
    <property type="entry name" value="OXIDOREDUCTASES"/>
    <property type="match status" value="1"/>
</dbReference>